<dbReference type="Gene3D" id="3.20.20.450">
    <property type="entry name" value="EAL domain"/>
    <property type="match status" value="1"/>
</dbReference>
<dbReference type="Pfam" id="PF00563">
    <property type="entry name" value="EAL"/>
    <property type="match status" value="1"/>
</dbReference>
<sequence length="570" mass="64806">MCKEDELKRQIKKLKEKLFLMSKVLKYMNEGVVIVDKEGRIKSANEAFLDITGLKLEGVYGTKLSELDLKWEGYPSFQEVMDILLSEGLWKGEVWGVHRGGRPFSTEATIVRADEDNYVVIFLDTTDKRSLEANLRSLAYYDSLTGLPNRALLYEHISQLIFHAREERKRLAVIFIDIDNFKLINDTLGHDVGDNLLKAFAQRLTSYFPKNTMVARFGSDEFVVVLDTVPSVDFIEDLVAGFVDSVSTPFFIEKQKIYITVTAGISIYPIDGNDPQTLLRNADIAMHHAKELGKSSYKFFTNELNLKVSERFTLQAELRDALEKEEFALYYQPQFELHTNSIVGVEALIRWHHPDRGVILPGRFMPVVEDTDLIIPLGYWVLKKACEDGKRLVEEGFPLKIAVNISAKQLSSENFLQRLKDILNETGFSPEYLEMEITESVLMKNKQQAADILRELKKLGISIAIDDFGTSYSSLNYLKYFPVDKLKIDRSFIGDVISDPNDVAIATTIIAIAHNLGLRATAEGVETEEQLIFLKLWQCDEAQGFYFSPPVTLDSLIDMLKSENFKIKGV</sequence>
<dbReference type="PROSITE" id="PS50887">
    <property type="entry name" value="GGDEF"/>
    <property type="match status" value="1"/>
</dbReference>
<gene>
    <name evidence="4" type="ORF">BCF55_1928</name>
</gene>
<dbReference type="EMBL" id="RCCJ01000001">
    <property type="protein sequence ID" value="RLJ71615.1"/>
    <property type="molecule type" value="Genomic_DNA"/>
</dbReference>
<dbReference type="Gene3D" id="3.30.450.20">
    <property type="entry name" value="PAS domain"/>
    <property type="match status" value="1"/>
</dbReference>
<dbReference type="PROSITE" id="PS50883">
    <property type="entry name" value="EAL"/>
    <property type="match status" value="1"/>
</dbReference>
<dbReference type="SUPFAM" id="SSF141868">
    <property type="entry name" value="EAL domain-like"/>
    <property type="match status" value="1"/>
</dbReference>
<dbReference type="PANTHER" id="PTHR44757:SF2">
    <property type="entry name" value="BIOFILM ARCHITECTURE MAINTENANCE PROTEIN MBAA"/>
    <property type="match status" value="1"/>
</dbReference>
<dbReference type="Proteomes" id="UP000267841">
    <property type="component" value="Unassembled WGS sequence"/>
</dbReference>
<feature type="domain" description="PAS" evidence="1">
    <location>
        <begin position="21"/>
        <end position="88"/>
    </location>
</feature>
<dbReference type="PANTHER" id="PTHR44757">
    <property type="entry name" value="DIGUANYLATE CYCLASE DGCP"/>
    <property type="match status" value="1"/>
</dbReference>
<dbReference type="NCBIfam" id="TIGR00254">
    <property type="entry name" value="GGDEF"/>
    <property type="match status" value="1"/>
</dbReference>
<comment type="caution">
    <text evidence="4">The sequence shown here is derived from an EMBL/GenBank/DDBJ whole genome shotgun (WGS) entry which is preliminary data.</text>
</comment>
<dbReference type="SMART" id="SM00267">
    <property type="entry name" value="GGDEF"/>
    <property type="match status" value="1"/>
</dbReference>
<reference evidence="4 5" key="1">
    <citation type="submission" date="2018-10" db="EMBL/GenBank/DDBJ databases">
        <title>Genomic Encyclopedia of Archaeal and Bacterial Type Strains, Phase II (KMG-II): from individual species to whole genera.</title>
        <authorList>
            <person name="Goeker M."/>
        </authorList>
    </citation>
    <scope>NUCLEOTIDE SEQUENCE [LARGE SCALE GENOMIC DNA]</scope>
    <source>
        <strain evidence="4 5">DSM 16510</strain>
    </source>
</reference>
<dbReference type="InterPro" id="IPR000160">
    <property type="entry name" value="GGDEF_dom"/>
</dbReference>
<feature type="domain" description="GGDEF" evidence="3">
    <location>
        <begin position="169"/>
        <end position="302"/>
    </location>
</feature>
<feature type="domain" description="EAL" evidence="2">
    <location>
        <begin position="311"/>
        <end position="564"/>
    </location>
</feature>
<dbReference type="PROSITE" id="PS50112">
    <property type="entry name" value="PAS"/>
    <property type="match status" value="1"/>
</dbReference>
<dbReference type="NCBIfam" id="TIGR00229">
    <property type="entry name" value="sensory_box"/>
    <property type="match status" value="1"/>
</dbReference>
<evidence type="ECO:0000259" key="3">
    <source>
        <dbReference type="PROSITE" id="PS50887"/>
    </source>
</evidence>
<dbReference type="Pfam" id="PF13426">
    <property type="entry name" value="PAS_9"/>
    <property type="match status" value="1"/>
</dbReference>
<dbReference type="InterPro" id="IPR001633">
    <property type="entry name" value="EAL_dom"/>
</dbReference>
<dbReference type="RefSeq" id="WP_121013090.1">
    <property type="nucleotide sequence ID" value="NZ_RCCJ01000001.1"/>
</dbReference>
<dbReference type="InterPro" id="IPR029787">
    <property type="entry name" value="Nucleotide_cyclase"/>
</dbReference>
<accession>A0A497XRI3</accession>
<dbReference type="InterPro" id="IPR052155">
    <property type="entry name" value="Biofilm_reg_signaling"/>
</dbReference>
<dbReference type="SUPFAM" id="SSF55073">
    <property type="entry name" value="Nucleotide cyclase"/>
    <property type="match status" value="1"/>
</dbReference>
<dbReference type="Pfam" id="PF00990">
    <property type="entry name" value="GGDEF"/>
    <property type="match status" value="1"/>
</dbReference>
<dbReference type="CDD" id="cd00130">
    <property type="entry name" value="PAS"/>
    <property type="match status" value="1"/>
</dbReference>
<dbReference type="InterPro" id="IPR000014">
    <property type="entry name" value="PAS"/>
</dbReference>
<dbReference type="InterPro" id="IPR035965">
    <property type="entry name" value="PAS-like_dom_sf"/>
</dbReference>
<dbReference type="AlphaFoldDB" id="A0A497XRI3"/>
<evidence type="ECO:0000259" key="1">
    <source>
        <dbReference type="PROSITE" id="PS50112"/>
    </source>
</evidence>
<dbReference type="Gene3D" id="3.30.70.270">
    <property type="match status" value="1"/>
</dbReference>
<evidence type="ECO:0000259" key="2">
    <source>
        <dbReference type="PROSITE" id="PS50883"/>
    </source>
</evidence>
<evidence type="ECO:0000313" key="4">
    <source>
        <dbReference type="EMBL" id="RLJ71615.1"/>
    </source>
</evidence>
<dbReference type="CDD" id="cd01949">
    <property type="entry name" value="GGDEF"/>
    <property type="match status" value="1"/>
</dbReference>
<dbReference type="OrthoDB" id="9762141at2"/>
<dbReference type="InterPro" id="IPR035919">
    <property type="entry name" value="EAL_sf"/>
</dbReference>
<name>A0A497XRI3_9AQUI</name>
<keyword evidence="5" id="KW-1185">Reference proteome</keyword>
<dbReference type="SUPFAM" id="SSF55785">
    <property type="entry name" value="PYP-like sensor domain (PAS domain)"/>
    <property type="match status" value="1"/>
</dbReference>
<protein>
    <submittedName>
        <fullName evidence="4">PAS domain S-box-containing protein/diguanylate cyclase (GGDEF)-like protein</fullName>
    </submittedName>
</protein>
<dbReference type="CDD" id="cd01948">
    <property type="entry name" value="EAL"/>
    <property type="match status" value="1"/>
</dbReference>
<evidence type="ECO:0000313" key="5">
    <source>
        <dbReference type="Proteomes" id="UP000267841"/>
    </source>
</evidence>
<proteinExistence type="predicted"/>
<dbReference type="SMART" id="SM00052">
    <property type="entry name" value="EAL"/>
    <property type="match status" value="1"/>
</dbReference>
<dbReference type="FunFam" id="3.20.20.450:FF:000001">
    <property type="entry name" value="Cyclic di-GMP phosphodiesterase yahA"/>
    <property type="match status" value="1"/>
</dbReference>
<dbReference type="InterPro" id="IPR043128">
    <property type="entry name" value="Rev_trsase/Diguanyl_cyclase"/>
</dbReference>
<organism evidence="4 5">
    <name type="scientific">Hydrogenivirga caldilitoris</name>
    <dbReference type="NCBI Taxonomy" id="246264"/>
    <lineage>
        <taxon>Bacteria</taxon>
        <taxon>Pseudomonadati</taxon>
        <taxon>Aquificota</taxon>
        <taxon>Aquificia</taxon>
        <taxon>Aquificales</taxon>
        <taxon>Aquificaceae</taxon>
        <taxon>Hydrogenivirga</taxon>
    </lineage>
</organism>